<dbReference type="Proteomes" id="UP001151760">
    <property type="component" value="Unassembled WGS sequence"/>
</dbReference>
<name>A0ABQ4YL13_9ASTR</name>
<evidence type="ECO:0000313" key="2">
    <source>
        <dbReference type="Proteomes" id="UP001151760"/>
    </source>
</evidence>
<proteinExistence type="predicted"/>
<accession>A0ABQ4YL13</accession>
<gene>
    <name evidence="1" type="ORF">Tco_0728395</name>
</gene>
<reference evidence="1" key="1">
    <citation type="journal article" date="2022" name="Int. J. Mol. Sci.">
        <title>Draft Genome of Tanacetum Coccineum: Genomic Comparison of Closely Related Tanacetum-Family Plants.</title>
        <authorList>
            <person name="Yamashiro T."/>
            <person name="Shiraishi A."/>
            <person name="Nakayama K."/>
            <person name="Satake H."/>
        </authorList>
    </citation>
    <scope>NUCLEOTIDE SEQUENCE</scope>
</reference>
<comment type="caution">
    <text evidence="1">The sequence shown here is derived from an EMBL/GenBank/DDBJ whole genome shotgun (WGS) entry which is preliminary data.</text>
</comment>
<sequence>MVISSPCLTDIKNWLVQKQTAFGKDFSNPFTADSLLNILFGSSTSPIASHAPSFSNKALAILEQTATGKEISNPFMAGSLPKTT</sequence>
<dbReference type="EMBL" id="BQNB010010529">
    <property type="protein sequence ID" value="GJS78514.1"/>
    <property type="molecule type" value="Genomic_DNA"/>
</dbReference>
<reference evidence="1" key="2">
    <citation type="submission" date="2022-01" db="EMBL/GenBank/DDBJ databases">
        <authorList>
            <person name="Yamashiro T."/>
            <person name="Shiraishi A."/>
            <person name="Satake H."/>
            <person name="Nakayama K."/>
        </authorList>
    </citation>
    <scope>NUCLEOTIDE SEQUENCE</scope>
</reference>
<organism evidence="1 2">
    <name type="scientific">Tanacetum coccineum</name>
    <dbReference type="NCBI Taxonomy" id="301880"/>
    <lineage>
        <taxon>Eukaryota</taxon>
        <taxon>Viridiplantae</taxon>
        <taxon>Streptophyta</taxon>
        <taxon>Embryophyta</taxon>
        <taxon>Tracheophyta</taxon>
        <taxon>Spermatophyta</taxon>
        <taxon>Magnoliopsida</taxon>
        <taxon>eudicotyledons</taxon>
        <taxon>Gunneridae</taxon>
        <taxon>Pentapetalae</taxon>
        <taxon>asterids</taxon>
        <taxon>campanulids</taxon>
        <taxon>Asterales</taxon>
        <taxon>Asteraceae</taxon>
        <taxon>Asteroideae</taxon>
        <taxon>Anthemideae</taxon>
        <taxon>Anthemidinae</taxon>
        <taxon>Tanacetum</taxon>
    </lineage>
</organism>
<protein>
    <submittedName>
        <fullName evidence="1">Uncharacterized protein</fullName>
    </submittedName>
</protein>
<keyword evidence="2" id="KW-1185">Reference proteome</keyword>
<evidence type="ECO:0000313" key="1">
    <source>
        <dbReference type="EMBL" id="GJS78514.1"/>
    </source>
</evidence>